<accession>A0A1R3GVF9</accession>
<protein>
    <submittedName>
        <fullName evidence="2">Uncharacterized protein</fullName>
    </submittedName>
</protein>
<dbReference type="EMBL" id="AWWV01013325">
    <property type="protein sequence ID" value="OMO62108.1"/>
    <property type="molecule type" value="Genomic_DNA"/>
</dbReference>
<reference evidence="2 3" key="1">
    <citation type="submission" date="2013-09" db="EMBL/GenBank/DDBJ databases">
        <title>Corchorus capsularis genome sequencing.</title>
        <authorList>
            <person name="Alam M."/>
            <person name="Haque M.S."/>
            <person name="Islam M.S."/>
            <person name="Emdad E.M."/>
            <person name="Islam M.M."/>
            <person name="Ahmed B."/>
            <person name="Halim A."/>
            <person name="Hossen Q.M.M."/>
            <person name="Hossain M.Z."/>
            <person name="Ahmed R."/>
            <person name="Khan M.M."/>
            <person name="Islam R."/>
            <person name="Rashid M.M."/>
            <person name="Khan S.A."/>
            <person name="Rahman M.S."/>
            <person name="Alam M."/>
        </authorList>
    </citation>
    <scope>NUCLEOTIDE SEQUENCE [LARGE SCALE GENOMIC DNA]</scope>
    <source>
        <strain evidence="3">cv. CVL-1</strain>
        <tissue evidence="2">Whole seedling</tissue>
    </source>
</reference>
<comment type="caution">
    <text evidence="2">The sequence shown here is derived from an EMBL/GenBank/DDBJ whole genome shotgun (WGS) entry which is preliminary data.</text>
</comment>
<dbReference type="Proteomes" id="UP000188268">
    <property type="component" value="Unassembled WGS sequence"/>
</dbReference>
<proteinExistence type="predicted"/>
<organism evidence="2 3">
    <name type="scientific">Corchorus capsularis</name>
    <name type="common">Jute</name>
    <dbReference type="NCBI Taxonomy" id="210143"/>
    <lineage>
        <taxon>Eukaryota</taxon>
        <taxon>Viridiplantae</taxon>
        <taxon>Streptophyta</taxon>
        <taxon>Embryophyta</taxon>
        <taxon>Tracheophyta</taxon>
        <taxon>Spermatophyta</taxon>
        <taxon>Magnoliopsida</taxon>
        <taxon>eudicotyledons</taxon>
        <taxon>Gunneridae</taxon>
        <taxon>Pentapetalae</taxon>
        <taxon>rosids</taxon>
        <taxon>malvids</taxon>
        <taxon>Malvales</taxon>
        <taxon>Malvaceae</taxon>
        <taxon>Grewioideae</taxon>
        <taxon>Apeibeae</taxon>
        <taxon>Corchorus</taxon>
    </lineage>
</organism>
<evidence type="ECO:0000256" key="1">
    <source>
        <dbReference type="SAM" id="MobiDB-lite"/>
    </source>
</evidence>
<dbReference type="Gramene" id="OMO62108">
    <property type="protein sequence ID" value="OMO62108"/>
    <property type="gene ID" value="CCACVL1_23028"/>
</dbReference>
<sequence length="23" mass="2447">MVYTEIPGKDDSQVAVHCQSAAP</sequence>
<evidence type="ECO:0000313" key="2">
    <source>
        <dbReference type="EMBL" id="OMO62108.1"/>
    </source>
</evidence>
<keyword evidence="3" id="KW-1185">Reference proteome</keyword>
<gene>
    <name evidence="2" type="ORF">CCACVL1_23028</name>
</gene>
<feature type="region of interest" description="Disordered" evidence="1">
    <location>
        <begin position="1"/>
        <end position="23"/>
    </location>
</feature>
<evidence type="ECO:0000313" key="3">
    <source>
        <dbReference type="Proteomes" id="UP000188268"/>
    </source>
</evidence>
<dbReference type="AlphaFoldDB" id="A0A1R3GVF9"/>
<name>A0A1R3GVF9_COCAP</name>